<keyword evidence="2" id="KW-0472">Membrane</keyword>
<dbReference type="KEGG" id="mee:DA075_31255"/>
<feature type="transmembrane region" description="Helical" evidence="2">
    <location>
        <begin position="26"/>
        <end position="47"/>
    </location>
</feature>
<accession>A0A2R4WV12</accession>
<feature type="region of interest" description="Disordered" evidence="1">
    <location>
        <begin position="56"/>
        <end position="105"/>
    </location>
</feature>
<protein>
    <submittedName>
        <fullName evidence="3">Uncharacterized protein</fullName>
    </submittedName>
</protein>
<feature type="compositionally biased region" description="Low complexity" evidence="1">
    <location>
        <begin position="56"/>
        <end position="67"/>
    </location>
</feature>
<sequence>MFFTMTAAIGGAMAAAAWSIQDGPTIVALAAGAAGLICATAAASLVVRLDRRVRAADPGAGEEPGPGQTADEWPRLPRRRAAGSCPPGRDRLSVRPDAARFASVP</sequence>
<feature type="compositionally biased region" description="Basic and acidic residues" evidence="1">
    <location>
        <begin position="88"/>
        <end position="98"/>
    </location>
</feature>
<dbReference type="RefSeq" id="WP_099957046.1">
    <property type="nucleotide sequence ID" value="NZ_CP028844.1"/>
</dbReference>
<evidence type="ECO:0000313" key="4">
    <source>
        <dbReference type="Proteomes" id="UP000244755"/>
    </source>
</evidence>
<proteinExistence type="predicted"/>
<gene>
    <name evidence="3" type="ORF">DA075_31255</name>
</gene>
<keyword evidence="2" id="KW-1133">Transmembrane helix</keyword>
<evidence type="ECO:0000256" key="2">
    <source>
        <dbReference type="SAM" id="Phobius"/>
    </source>
</evidence>
<dbReference type="Proteomes" id="UP000244755">
    <property type="component" value="Chromosome 2"/>
</dbReference>
<reference evidence="3 4" key="1">
    <citation type="submission" date="2018-04" db="EMBL/GenBank/DDBJ databases">
        <title>Methylobacterium sp. PR1016A genome.</title>
        <authorList>
            <person name="Park W."/>
        </authorList>
    </citation>
    <scope>NUCLEOTIDE SEQUENCE [LARGE SCALE GENOMIC DNA]</scope>
    <source>
        <strain evidence="3 4">PR1016A</strain>
    </source>
</reference>
<keyword evidence="2" id="KW-0812">Transmembrane</keyword>
<evidence type="ECO:0000256" key="1">
    <source>
        <dbReference type="SAM" id="MobiDB-lite"/>
    </source>
</evidence>
<dbReference type="AlphaFoldDB" id="A0A2R4WV12"/>
<name>A0A2R4WV12_9HYPH</name>
<evidence type="ECO:0000313" key="3">
    <source>
        <dbReference type="EMBL" id="AWB25378.1"/>
    </source>
</evidence>
<keyword evidence="4" id="KW-1185">Reference proteome</keyword>
<dbReference type="EMBL" id="CP028844">
    <property type="protein sequence ID" value="AWB25378.1"/>
    <property type="molecule type" value="Genomic_DNA"/>
</dbReference>
<organism evidence="3 4">
    <name type="scientific">Methylobacterium currus</name>
    <dbReference type="NCBI Taxonomy" id="2051553"/>
    <lineage>
        <taxon>Bacteria</taxon>
        <taxon>Pseudomonadati</taxon>
        <taxon>Pseudomonadota</taxon>
        <taxon>Alphaproteobacteria</taxon>
        <taxon>Hyphomicrobiales</taxon>
        <taxon>Methylobacteriaceae</taxon>
        <taxon>Methylobacterium</taxon>
    </lineage>
</organism>